<dbReference type="Proteomes" id="UP000515344">
    <property type="component" value="Chromosome"/>
</dbReference>
<feature type="domain" description="N-acetyltransferase" evidence="1">
    <location>
        <begin position="1"/>
        <end position="55"/>
    </location>
</feature>
<evidence type="ECO:0000313" key="3">
    <source>
        <dbReference type="Proteomes" id="UP000515344"/>
    </source>
</evidence>
<dbReference type="InterPro" id="IPR016181">
    <property type="entry name" value="Acyl_CoA_acyltransferase"/>
</dbReference>
<dbReference type="PANTHER" id="PTHR31435:SF9">
    <property type="entry name" value="PROTEIN NATD1"/>
    <property type="match status" value="1"/>
</dbReference>
<dbReference type="Gene3D" id="3.40.630.30">
    <property type="match status" value="1"/>
</dbReference>
<dbReference type="SUPFAM" id="SSF55729">
    <property type="entry name" value="Acyl-CoA N-acyltransferases (Nat)"/>
    <property type="match status" value="1"/>
</dbReference>
<dbReference type="AlphaFoldDB" id="A0A7G5XKC3"/>
<sequence length="62" mass="7064">MHTVVREKFEGKRLAGLLTKTGLEFAITEGLKVVFYCPFVSSYIKRHPEYEELVSTSGVKNE</sequence>
<evidence type="ECO:0000313" key="2">
    <source>
        <dbReference type="EMBL" id="QNA45926.1"/>
    </source>
</evidence>
<dbReference type="Pfam" id="PF14542">
    <property type="entry name" value="Acetyltransf_CG"/>
    <property type="match status" value="1"/>
</dbReference>
<dbReference type="KEGG" id="lacs:H4075_06970"/>
<dbReference type="EMBL" id="CP060007">
    <property type="protein sequence ID" value="QNA45926.1"/>
    <property type="molecule type" value="Genomic_DNA"/>
</dbReference>
<organism evidence="2 3">
    <name type="scientific">Lacibacter sediminis</name>
    <dbReference type="NCBI Taxonomy" id="2760713"/>
    <lineage>
        <taxon>Bacteria</taxon>
        <taxon>Pseudomonadati</taxon>
        <taxon>Bacteroidota</taxon>
        <taxon>Chitinophagia</taxon>
        <taxon>Chitinophagales</taxon>
        <taxon>Chitinophagaceae</taxon>
        <taxon>Lacibacter</taxon>
    </lineage>
</organism>
<accession>A0A7G5XKC3</accession>
<keyword evidence="3" id="KW-1185">Reference proteome</keyword>
<proteinExistence type="predicted"/>
<dbReference type="PROSITE" id="PS51729">
    <property type="entry name" value="GNAT_YJDJ"/>
    <property type="match status" value="1"/>
</dbReference>
<dbReference type="PANTHER" id="PTHR31435">
    <property type="entry name" value="PROTEIN NATD1"/>
    <property type="match status" value="1"/>
</dbReference>
<evidence type="ECO:0000259" key="1">
    <source>
        <dbReference type="PROSITE" id="PS51729"/>
    </source>
</evidence>
<protein>
    <submittedName>
        <fullName evidence="2">N-acetyltransferase</fullName>
    </submittedName>
</protein>
<dbReference type="InterPro" id="IPR031165">
    <property type="entry name" value="GNAT_YJDJ"/>
</dbReference>
<reference evidence="3" key="1">
    <citation type="submission" date="2020-08" db="EMBL/GenBank/DDBJ databases">
        <title>Lacibacter sp. S13-6-6 genome sequencing.</title>
        <authorList>
            <person name="Jin L."/>
        </authorList>
    </citation>
    <scope>NUCLEOTIDE SEQUENCE [LARGE SCALE GENOMIC DNA]</scope>
    <source>
        <strain evidence="3">S13-6-6</strain>
    </source>
</reference>
<name>A0A7G5XKC3_9BACT</name>
<gene>
    <name evidence="2" type="ORF">H4075_06970</name>
</gene>
<dbReference type="InterPro" id="IPR045057">
    <property type="entry name" value="Gcn5-rel_NAT"/>
</dbReference>